<proteinExistence type="predicted"/>
<gene>
    <name evidence="4" type="ORF">HNQ97_003352</name>
</gene>
<keyword evidence="4" id="KW-0413">Isomerase</keyword>
<dbReference type="EMBL" id="JACJHZ010000015">
    <property type="protein sequence ID" value="MBA9021346.1"/>
    <property type="molecule type" value="Genomic_DNA"/>
</dbReference>
<keyword evidence="5" id="KW-1185">Reference proteome</keyword>
<feature type="domain" description="Thioredoxin" evidence="3">
    <location>
        <begin position="15"/>
        <end position="133"/>
    </location>
</feature>
<dbReference type="InterPro" id="IPR017937">
    <property type="entry name" value="Thioredoxin_CS"/>
</dbReference>
<sequence length="134" mass="14646">MQRRLLLTFALAASLASWLAIPVASAAERKTFDTASFEEAQQRGQRILVDISATWCPTCKAQKPIIDSLAEQPVNKDLVIFAVDFDSQKSVVREFRAQSQSTLIAFQGKTETGRSVGDTDPDSIAALVRSTSIK</sequence>
<comment type="caution">
    <text evidence="4">The sequence shown here is derived from an EMBL/GenBank/DDBJ whole genome shotgun (WGS) entry which is preliminary data.</text>
</comment>
<dbReference type="GO" id="GO:0016853">
    <property type="term" value="F:isomerase activity"/>
    <property type="evidence" value="ECO:0007669"/>
    <property type="project" value="UniProtKB-KW"/>
</dbReference>
<organism evidence="4 5">
    <name type="scientific">Aminobacter ciceronei</name>
    <dbReference type="NCBI Taxonomy" id="150723"/>
    <lineage>
        <taxon>Bacteria</taxon>
        <taxon>Pseudomonadati</taxon>
        <taxon>Pseudomonadota</taxon>
        <taxon>Alphaproteobacteria</taxon>
        <taxon>Hyphomicrobiales</taxon>
        <taxon>Phyllobacteriaceae</taxon>
        <taxon>Aminobacter</taxon>
    </lineage>
</organism>
<evidence type="ECO:0000256" key="1">
    <source>
        <dbReference type="ARBA" id="ARBA00023284"/>
    </source>
</evidence>
<protein>
    <submittedName>
        <fullName evidence="4">Thiol-disulfide isomerase/thioredoxin</fullName>
    </submittedName>
</protein>
<dbReference type="InterPro" id="IPR036249">
    <property type="entry name" value="Thioredoxin-like_sf"/>
</dbReference>
<dbReference type="RefSeq" id="WP_182574610.1">
    <property type="nucleotide sequence ID" value="NZ_JACJHY010000015.1"/>
</dbReference>
<dbReference type="InterPro" id="IPR050620">
    <property type="entry name" value="Thioredoxin_H-type-like"/>
</dbReference>
<dbReference type="CDD" id="cd02947">
    <property type="entry name" value="TRX_family"/>
    <property type="match status" value="1"/>
</dbReference>
<dbReference type="PROSITE" id="PS00194">
    <property type="entry name" value="THIOREDOXIN_1"/>
    <property type="match status" value="1"/>
</dbReference>
<evidence type="ECO:0000256" key="2">
    <source>
        <dbReference type="SAM" id="SignalP"/>
    </source>
</evidence>
<dbReference type="Pfam" id="PF00085">
    <property type="entry name" value="Thioredoxin"/>
    <property type="match status" value="1"/>
</dbReference>
<evidence type="ECO:0000313" key="4">
    <source>
        <dbReference type="EMBL" id="MBA9021346.1"/>
    </source>
</evidence>
<dbReference type="PANTHER" id="PTHR10438">
    <property type="entry name" value="THIOREDOXIN"/>
    <property type="match status" value="1"/>
</dbReference>
<dbReference type="PROSITE" id="PS51352">
    <property type="entry name" value="THIOREDOXIN_2"/>
    <property type="match status" value="1"/>
</dbReference>
<dbReference type="Proteomes" id="UP000587524">
    <property type="component" value="Unassembled WGS sequence"/>
</dbReference>
<reference evidence="4 5" key="1">
    <citation type="submission" date="2020-08" db="EMBL/GenBank/DDBJ databases">
        <title>Genomic Encyclopedia of Type Strains, Phase IV (KMG-IV): sequencing the most valuable type-strain genomes for metagenomic binning, comparative biology and taxonomic classification.</title>
        <authorList>
            <person name="Goeker M."/>
        </authorList>
    </citation>
    <scope>NUCLEOTIDE SEQUENCE [LARGE SCALE GENOMIC DNA]</scope>
    <source>
        <strain evidence="4 5">DSM 17455</strain>
    </source>
</reference>
<name>A0ABR6C8K3_9HYPH</name>
<dbReference type="Gene3D" id="3.40.30.10">
    <property type="entry name" value="Glutaredoxin"/>
    <property type="match status" value="1"/>
</dbReference>
<evidence type="ECO:0000313" key="5">
    <source>
        <dbReference type="Proteomes" id="UP000587524"/>
    </source>
</evidence>
<feature type="signal peptide" evidence="2">
    <location>
        <begin position="1"/>
        <end position="26"/>
    </location>
</feature>
<dbReference type="InterPro" id="IPR013766">
    <property type="entry name" value="Thioredoxin_domain"/>
</dbReference>
<accession>A0ABR6C8K3</accession>
<keyword evidence="1" id="KW-0676">Redox-active center</keyword>
<dbReference type="PANTHER" id="PTHR10438:SF468">
    <property type="entry name" value="THIOREDOXIN-1-RELATED"/>
    <property type="match status" value="1"/>
</dbReference>
<evidence type="ECO:0000259" key="3">
    <source>
        <dbReference type="PROSITE" id="PS51352"/>
    </source>
</evidence>
<dbReference type="SUPFAM" id="SSF52833">
    <property type="entry name" value="Thioredoxin-like"/>
    <property type="match status" value="1"/>
</dbReference>
<feature type="chain" id="PRO_5046107408" evidence="2">
    <location>
        <begin position="27"/>
        <end position="134"/>
    </location>
</feature>
<keyword evidence="2" id="KW-0732">Signal</keyword>